<sequence>GSCTCSGEHSVLFVKHSSLARLALFTEHSSFAHVLVGVARIQGSIRCSSLSIIHSRGWHSSLSTLLLRIGDCTCLGELRLFRVASGALH</sequence>
<dbReference type="Proteomes" id="UP000188268">
    <property type="component" value="Unassembled WGS sequence"/>
</dbReference>
<evidence type="ECO:0000313" key="2">
    <source>
        <dbReference type="Proteomes" id="UP000188268"/>
    </source>
</evidence>
<comment type="caution">
    <text evidence="1">The sequence shown here is derived from an EMBL/GenBank/DDBJ whole genome shotgun (WGS) entry which is preliminary data.</text>
</comment>
<feature type="non-terminal residue" evidence="1">
    <location>
        <position position="1"/>
    </location>
</feature>
<reference evidence="1 2" key="1">
    <citation type="submission" date="2013-09" db="EMBL/GenBank/DDBJ databases">
        <title>Corchorus capsularis genome sequencing.</title>
        <authorList>
            <person name="Alam M."/>
            <person name="Haque M.S."/>
            <person name="Islam M.S."/>
            <person name="Emdad E.M."/>
            <person name="Islam M.M."/>
            <person name="Ahmed B."/>
            <person name="Halim A."/>
            <person name="Hossen Q.M.M."/>
            <person name="Hossain M.Z."/>
            <person name="Ahmed R."/>
            <person name="Khan M.M."/>
            <person name="Islam R."/>
            <person name="Rashid M.M."/>
            <person name="Khan S.A."/>
            <person name="Rahman M.S."/>
            <person name="Alam M."/>
        </authorList>
    </citation>
    <scope>NUCLEOTIDE SEQUENCE [LARGE SCALE GENOMIC DNA]</scope>
    <source>
        <strain evidence="2">cv. CVL-1</strain>
        <tissue evidence="1">Whole seedling</tissue>
    </source>
</reference>
<proteinExistence type="predicted"/>
<gene>
    <name evidence="1" type="ORF">CCACVL1_07859</name>
</gene>
<protein>
    <submittedName>
        <fullName evidence="1">Uncharacterized protein</fullName>
    </submittedName>
</protein>
<dbReference type="EMBL" id="AWWV01008710">
    <property type="protein sequence ID" value="OMO89407.1"/>
    <property type="molecule type" value="Genomic_DNA"/>
</dbReference>
<dbReference type="Gramene" id="OMO89407">
    <property type="protein sequence ID" value="OMO89407"/>
    <property type="gene ID" value="CCACVL1_07859"/>
</dbReference>
<keyword evidence="2" id="KW-1185">Reference proteome</keyword>
<accession>A0A1R3J3J6</accession>
<name>A0A1R3J3J6_COCAP</name>
<organism evidence="1 2">
    <name type="scientific">Corchorus capsularis</name>
    <name type="common">Jute</name>
    <dbReference type="NCBI Taxonomy" id="210143"/>
    <lineage>
        <taxon>Eukaryota</taxon>
        <taxon>Viridiplantae</taxon>
        <taxon>Streptophyta</taxon>
        <taxon>Embryophyta</taxon>
        <taxon>Tracheophyta</taxon>
        <taxon>Spermatophyta</taxon>
        <taxon>Magnoliopsida</taxon>
        <taxon>eudicotyledons</taxon>
        <taxon>Gunneridae</taxon>
        <taxon>Pentapetalae</taxon>
        <taxon>rosids</taxon>
        <taxon>malvids</taxon>
        <taxon>Malvales</taxon>
        <taxon>Malvaceae</taxon>
        <taxon>Grewioideae</taxon>
        <taxon>Apeibeae</taxon>
        <taxon>Corchorus</taxon>
    </lineage>
</organism>
<evidence type="ECO:0000313" key="1">
    <source>
        <dbReference type="EMBL" id="OMO89407.1"/>
    </source>
</evidence>
<dbReference type="AlphaFoldDB" id="A0A1R3J3J6"/>